<dbReference type="GO" id="GO:0016779">
    <property type="term" value="F:nucleotidyltransferase activity"/>
    <property type="evidence" value="ECO:0007669"/>
    <property type="project" value="InterPro"/>
</dbReference>
<gene>
    <name evidence="2" type="ORF">BW154_12615</name>
</gene>
<name>A0AAP8DZ90_9LACT</name>
<dbReference type="CDD" id="cd05400">
    <property type="entry name" value="NT_2-5OAS_ClassI-CCAase"/>
    <property type="match status" value="1"/>
</dbReference>
<dbReference type="EMBL" id="MTJS01000008">
    <property type="protein sequence ID" value="PFG87299.1"/>
    <property type="molecule type" value="Genomic_DNA"/>
</dbReference>
<keyword evidence="1" id="KW-0051">Antiviral defense</keyword>
<evidence type="ECO:0000313" key="2">
    <source>
        <dbReference type="EMBL" id="PFG87299.1"/>
    </source>
</evidence>
<sequence>MEKKELLNKIYCELADSLNISDTMTQEIISSYKSVGSYLGNLEENLNIHIYPQGSMALGTLVRPIAEDKEGDYDVDLVCLLKNGGNLPAKDIKQIIGKRLSEGERYKSKLDAEGKRCWTLKYSDFHMDILPSVPKISTLPKPSRNVTQIRLTHKENDSYFNRYSDPKAYRKWFTKQMEVSFSKQREIIARNKKVEIEEVKLFDVRTPLQMTIQILKRHRDIMFSGRDNKPISIIITTLAAKSYSGETNLYEAIEKVLQDMDKHIEFNNGKAVISNPTMDSENFADKWEEFPEKQQAFFEWLNKARKDIIQEPLEFAGGMGTMKNRMRELFGSKAVNQTFDTYEEKNIKEKNKGNLGVTKEGNIGSIASSNIIAPLSTHTFYGK</sequence>
<evidence type="ECO:0000313" key="3">
    <source>
        <dbReference type="Proteomes" id="UP000225275"/>
    </source>
</evidence>
<dbReference type="RefSeq" id="WP_058206048.1">
    <property type="nucleotide sequence ID" value="NZ_JAOWLS010000008.1"/>
</dbReference>
<dbReference type="GO" id="GO:0051607">
    <property type="term" value="P:defense response to virus"/>
    <property type="evidence" value="ECO:0007669"/>
    <property type="project" value="UniProtKB-KW"/>
</dbReference>
<organism evidence="2 3">
    <name type="scientific">Lactococcus lactis</name>
    <dbReference type="NCBI Taxonomy" id="1358"/>
    <lineage>
        <taxon>Bacteria</taxon>
        <taxon>Bacillati</taxon>
        <taxon>Bacillota</taxon>
        <taxon>Bacilli</taxon>
        <taxon>Lactobacillales</taxon>
        <taxon>Streptococcaceae</taxon>
        <taxon>Lactococcus</taxon>
    </lineage>
</organism>
<comment type="caution">
    <text evidence="2">The sequence shown here is derived from an EMBL/GenBank/DDBJ whole genome shotgun (WGS) entry which is preliminary data.</text>
</comment>
<dbReference type="InterPro" id="IPR006116">
    <property type="entry name" value="NT_2-5OAS_ClassI-CCAase"/>
</dbReference>
<dbReference type="Proteomes" id="UP000225275">
    <property type="component" value="Unassembled WGS sequence"/>
</dbReference>
<accession>A0AAP8DZ90</accession>
<evidence type="ECO:0000256" key="1">
    <source>
        <dbReference type="ARBA" id="ARBA00023118"/>
    </source>
</evidence>
<dbReference type="AlphaFoldDB" id="A0AAP8DZ90"/>
<reference evidence="2" key="2">
    <citation type="journal article" date="2018" name="Food Control">
        <title>Characterization of Lactococcus lactis isolates from herbs, fruits and vegetables for use as biopreservatives against Listeria monocytogenes in cheese.</title>
        <authorList>
            <person name="Ho V."/>
            <person name="Lo R."/>
            <person name="Bansal N."/>
            <person name="Turner M.S."/>
        </authorList>
    </citation>
    <scope>NUCLEOTIDE SEQUENCE</scope>
    <source>
        <strain evidence="2">537</strain>
    </source>
</reference>
<reference evidence="2" key="1">
    <citation type="submission" date="2017-01" db="EMBL/GenBank/DDBJ databases">
        <authorList>
            <person name="Lo R."/>
        </authorList>
    </citation>
    <scope>NUCLEOTIDE SEQUENCE</scope>
    <source>
        <strain evidence="2">537</strain>
    </source>
</reference>
<dbReference type="Pfam" id="PF18144">
    <property type="entry name" value="SMODS"/>
    <property type="match status" value="1"/>
</dbReference>
<protein>
    <submittedName>
        <fullName evidence="2">Nucleotidyltransferase</fullName>
    </submittedName>
</protein>
<proteinExistence type="predicted"/>